<dbReference type="PANTHER" id="PTHR43353:SF5">
    <property type="entry name" value="SUCCINATE-SEMIALDEHYDE DEHYDROGENASE, MITOCHONDRIAL"/>
    <property type="match status" value="1"/>
</dbReference>
<dbReference type="EC" id="1.2.1.16" evidence="6"/>
<dbReference type="Gene3D" id="3.40.309.10">
    <property type="entry name" value="Aldehyde Dehydrogenase, Chain A, domain 2"/>
    <property type="match status" value="1"/>
</dbReference>
<evidence type="ECO:0000259" key="5">
    <source>
        <dbReference type="Pfam" id="PF00171"/>
    </source>
</evidence>
<comment type="caution">
    <text evidence="6">The sequence shown here is derived from an EMBL/GenBank/DDBJ whole genome shotgun (WGS) entry which is preliminary data.</text>
</comment>
<dbReference type="InterPro" id="IPR029510">
    <property type="entry name" value="Ald_DH_CS_GLU"/>
</dbReference>
<dbReference type="InterPro" id="IPR015590">
    <property type="entry name" value="Aldehyde_DH_dom"/>
</dbReference>
<dbReference type="AlphaFoldDB" id="A0A7Y9EUT9"/>
<dbReference type="EMBL" id="JACCBH010000001">
    <property type="protein sequence ID" value="NYD54372.1"/>
    <property type="molecule type" value="Genomic_DNA"/>
</dbReference>
<organism evidence="6 7">
    <name type="scientific">Microbacterium pseudoresistens</name>
    <dbReference type="NCBI Taxonomy" id="640634"/>
    <lineage>
        <taxon>Bacteria</taxon>
        <taxon>Bacillati</taxon>
        <taxon>Actinomycetota</taxon>
        <taxon>Actinomycetes</taxon>
        <taxon>Micrococcales</taxon>
        <taxon>Microbacteriaceae</taxon>
        <taxon>Microbacterium</taxon>
    </lineage>
</organism>
<sequence length="470" mass="50525">MMFVDGVWRAASERQSHPVVNPANGDVIDTIPLSTLDDCSAAVDAAVSAFDAWSQTAPRDRSDLLYEAWRSLTARTEELAELIVAENGKTMDDASAEVVYALDFLRWFAEEAVRIRGDYRRAPRGDKRIIVDRVPVGPALLITPWNYPAAMITRKLGPALAAGCTTIIKPALETPLTAREIVRTFDELGAPKGVINLVTPSNAGPAVDRMLETGEIRKLSFTGSTVVGRILLRASAEHVVKTSMELGGNAPFLVLESASIDEAVEGAIQAKLRNGGAACTAANRLYVHRSLVSEFADRLSARVSSFRVGSGDDRTSTVGALVSAAEVHKIRDLIARGKGQGARVVFESEIPEQGAFMNITVLKGIESDNVLTQQEIFGPVFPIVEFDDEEEAVRLANMTEYGLVAYVFGSEVDAMRVGHRLKVGMVGVNRGVVSDAAAPFGGVKESGIGREGSFEGLDEYLQVKYLAVSG</sequence>
<dbReference type="InterPro" id="IPR016163">
    <property type="entry name" value="Ald_DH_C"/>
</dbReference>
<proteinExistence type="inferred from homology"/>
<dbReference type="Pfam" id="PF00171">
    <property type="entry name" value="Aldedh"/>
    <property type="match status" value="1"/>
</dbReference>
<evidence type="ECO:0000256" key="2">
    <source>
        <dbReference type="ARBA" id="ARBA00023002"/>
    </source>
</evidence>
<dbReference type="PANTHER" id="PTHR43353">
    <property type="entry name" value="SUCCINATE-SEMIALDEHYDE DEHYDROGENASE, MITOCHONDRIAL"/>
    <property type="match status" value="1"/>
</dbReference>
<comment type="similarity">
    <text evidence="1 4">Belongs to the aldehyde dehydrogenase family.</text>
</comment>
<dbReference type="SUPFAM" id="SSF53720">
    <property type="entry name" value="ALDH-like"/>
    <property type="match status" value="1"/>
</dbReference>
<protein>
    <submittedName>
        <fullName evidence="6">Succinate-semialdehyde dehydrogenase/glutarate-semialdehyde dehydrogenase</fullName>
        <ecNumber evidence="6">1.2.1.16</ecNumber>
        <ecNumber evidence="6">1.2.1.20</ecNumber>
        <ecNumber evidence="6">1.2.1.79</ecNumber>
    </submittedName>
</protein>
<dbReference type="FunFam" id="3.40.605.10:FF:000026">
    <property type="entry name" value="Aldehyde dehydrogenase, putative"/>
    <property type="match status" value="1"/>
</dbReference>
<feature type="active site" evidence="3">
    <location>
        <position position="245"/>
    </location>
</feature>
<name>A0A7Y9EUT9_9MICO</name>
<dbReference type="RefSeq" id="WP_179432635.1">
    <property type="nucleotide sequence ID" value="NZ_BAABLC010000001.1"/>
</dbReference>
<dbReference type="PROSITE" id="PS00687">
    <property type="entry name" value="ALDEHYDE_DEHYDR_GLU"/>
    <property type="match status" value="1"/>
</dbReference>
<dbReference type="GO" id="GO:0004777">
    <property type="term" value="F:succinate-semialdehyde dehydrogenase (NAD+) activity"/>
    <property type="evidence" value="ECO:0007669"/>
    <property type="project" value="TreeGrafter"/>
</dbReference>
<keyword evidence="2 4" id="KW-0560">Oxidoreductase</keyword>
<accession>A0A7Y9EUT9</accession>
<dbReference type="Gene3D" id="3.40.605.10">
    <property type="entry name" value="Aldehyde Dehydrogenase, Chain A, domain 1"/>
    <property type="match status" value="1"/>
</dbReference>
<dbReference type="CDD" id="cd07103">
    <property type="entry name" value="ALDH_F5_SSADH_GabD"/>
    <property type="match status" value="1"/>
</dbReference>
<evidence type="ECO:0000256" key="3">
    <source>
        <dbReference type="PROSITE-ProRule" id="PRU10007"/>
    </source>
</evidence>
<keyword evidence="7" id="KW-1185">Reference proteome</keyword>
<reference evidence="6 7" key="1">
    <citation type="submission" date="2020-07" db="EMBL/GenBank/DDBJ databases">
        <title>Sequencing the genomes of 1000 actinobacteria strains.</title>
        <authorList>
            <person name="Klenk H.-P."/>
        </authorList>
    </citation>
    <scope>NUCLEOTIDE SEQUENCE [LARGE SCALE GENOMIC DNA]</scope>
    <source>
        <strain evidence="6 7">DSM 22185</strain>
    </source>
</reference>
<evidence type="ECO:0000313" key="7">
    <source>
        <dbReference type="Proteomes" id="UP000552045"/>
    </source>
</evidence>
<dbReference type="Proteomes" id="UP000552045">
    <property type="component" value="Unassembled WGS sequence"/>
</dbReference>
<dbReference type="FunFam" id="3.40.605.10:FF:000007">
    <property type="entry name" value="NAD/NADP-dependent betaine aldehyde dehydrogenase"/>
    <property type="match status" value="1"/>
</dbReference>
<dbReference type="EC" id="1.2.1.79" evidence="6"/>
<evidence type="ECO:0000256" key="1">
    <source>
        <dbReference type="ARBA" id="ARBA00009986"/>
    </source>
</evidence>
<feature type="domain" description="Aldehyde dehydrogenase" evidence="5">
    <location>
        <begin position="8"/>
        <end position="465"/>
    </location>
</feature>
<dbReference type="EC" id="1.2.1.20" evidence="6"/>
<evidence type="ECO:0000256" key="4">
    <source>
        <dbReference type="RuleBase" id="RU003345"/>
    </source>
</evidence>
<evidence type="ECO:0000313" key="6">
    <source>
        <dbReference type="EMBL" id="NYD54372.1"/>
    </source>
</evidence>
<dbReference type="GO" id="GO:0036243">
    <property type="term" value="F:succinate-semialdehyde dehydrogenase (NADP+) activity"/>
    <property type="evidence" value="ECO:0007669"/>
    <property type="project" value="UniProtKB-EC"/>
</dbReference>
<dbReference type="InterPro" id="IPR050740">
    <property type="entry name" value="Aldehyde_DH_Superfamily"/>
</dbReference>
<dbReference type="InterPro" id="IPR016162">
    <property type="entry name" value="Ald_DH_N"/>
</dbReference>
<gene>
    <name evidence="6" type="ORF">BKA02_001427</name>
</gene>
<dbReference type="GO" id="GO:0102810">
    <property type="term" value="F:glutarate-semialdehyde dehydrogenase (NADP+) activity"/>
    <property type="evidence" value="ECO:0007669"/>
    <property type="project" value="UniProtKB-EC"/>
</dbReference>
<dbReference type="GO" id="GO:0009450">
    <property type="term" value="P:gamma-aminobutyric acid catabolic process"/>
    <property type="evidence" value="ECO:0007669"/>
    <property type="project" value="TreeGrafter"/>
</dbReference>
<dbReference type="InterPro" id="IPR016161">
    <property type="entry name" value="Ald_DH/histidinol_DH"/>
</dbReference>